<dbReference type="InterPro" id="IPR036770">
    <property type="entry name" value="Ankyrin_rpt-contain_sf"/>
</dbReference>
<feature type="region of interest" description="Disordered" evidence="4">
    <location>
        <begin position="1210"/>
        <end position="1251"/>
    </location>
</feature>
<dbReference type="RefSeq" id="WP_169193272.1">
    <property type="nucleotide sequence ID" value="NZ_CP046391.1"/>
</dbReference>
<dbReference type="SUPFAM" id="SSF48403">
    <property type="entry name" value="Ankyrin repeat"/>
    <property type="match status" value="3"/>
</dbReference>
<dbReference type="PROSITE" id="PS50088">
    <property type="entry name" value="ANK_REPEAT"/>
    <property type="match status" value="5"/>
</dbReference>
<dbReference type="PANTHER" id="PTHR24198:SF165">
    <property type="entry name" value="ANKYRIN REPEAT-CONTAINING PROTEIN-RELATED"/>
    <property type="match status" value="1"/>
</dbReference>
<sequence>MPALALIRGDSYVYRQEVNMYEDEGSSRDMEDFAEEELPAKEEVEGASTRLKAAVRAAYRGESVEECIEMIRGLSSEELNMKLDDKCQRSFLHYIAASGREDVFEVAMNLGCNHLVEDSKGYTPGAALRRVIKLRGELAKEEQRGNAADVVTNGLSVAYEYAAKGDFYGTSAAMSMVPRDKVDTGVDDVSGGTALQCAVGQNVNNDIIEALMLSGCLIGAVDSNGNNSLHSAVMTGNPEAIKFLRDQATREELNAQNERGDTAAHIAARSKNCKAVTKAIINKLSDISIRNKDGETIFHEAAQRQNGQDIIDLVERAENTFKGVEGGQERLVRSVMSSDAKGRTVLGYAVSRNLPEVNKLLGSLLDMTKKTLGTEAANEVITDCLSSSDRSTGYTMLHMACSGSAPGIRMLALNIIEEAKQCGGEREIFGAIDSQGRTPLHFAATRAHADVFKKLLEGSQIDGIANQPTDNGECVVHYVMGEGGKAKHRKAKLAALVECAHMTQMNVASPSTGNTPLVQAYKQGEKDIREILMRSNDLDMDARSRDGTTIIHLAAADGKVKFLNRCLEKRLERHAGNQWAFIPSATFEDSPAVYAMKKGNGKIKPEVLGALLPYEDVERLSLKSIELNGEKVLRHLLDSKLIGVDDKLPRGIEAGNEPTTMVHTALRQGKVKLAEELVARGAKFDGIVAESAITEGIRGGCFKGSSGARILKRLIDQGAEVNVPEGSSHTSPLMAAMETRYSIAERLVRAGKSPNRKAVQILLDNGADPNFRDPRGDTAMHAAAASGDIELAKQLMRHGARPENANVEGYTAMHIAASSGNLEMIGVIVKHHPEALMHRTASTHSTIFHEAIRSTLVNDKQVLRMLQIAEKGLSAEQFKNLINAQDIKGNTLMHMAASKGSRKLVNYLMQHGASLSMANIKGNTATNLVKDARFISKGLFKKQSLWEEMKSREIRPEQGFAPYVPREIETTEYGTVPVENFVADDVATIAKWVSEHYAGKGSGLSTPAISTESLSNASFVSEPDGADRSAMQEAMQGMNASMPDLDIRTARSQRSGSVDSEWDSEFSSEEDLETHSWPEDFAEEELPAKEEVEGASTRLKAAVRAAYRGESADIYAEAGGELYDEVGNQLPVPPTPDYAEEDIYAEAGGELYDEVGNQLPVPPTPDYAEEDIYAEAGGELYDEVGNQLPVPPAPDYAKEDIYAETGDELYDEVGSQPPIPPTPDYKQNRDVHSCAHGGIAPVSSESTTQSADIGKRGGIKAFFAGIFKLFSAKTSSVEQGVGEDLYNDEGIYYETGGEADNLYSIAAPSSKKAPDLPPRNNLGVAAERTAKRDPSHEYRNSLSGGSGNIGKEHSMEKATGSSSGVGMGSYGDVGFSGVVLNRPAVGKRHAGLSGSESVGSLSSGISSSSIASASRRAWKAVKRAMPSISFPNIRFRYSFWGLVAISLHGIIDLGESAVGGIRNLIKKIRGEKQQSSAEGTYQSAPTISVKVDNIGKSDLSDEQFRDGPITTQYATVGHPGVPQQRSDEVTDIYAQVDKRRNTAPEVESSGKNLRPAGSKVKKGNDGAKSQKWETLNSPFDDLMQHVERESDEISSELEALKDTRTRHAAGTPERAVGHSASLQDVKGHSGSSTFSKRMSTSEPDVADLYAEVVKAPESPFKTSSTKRKRGSISSVSDPHSVEEPIYANTSSPAKGPRKAPPKPPRKRSADLQAQDLGLSASSNGLSISAQDAAAGYVDMHEPKAAAARSRKSSARASNSNIPAVEVSSPEGESIYANLSSPIAKDYGVAPLKPQRARRASEQSVSDEQGVGSGSRRPSVSSITYSGYTGMSALKAPPVPERGARGIGGKTESEAIDYDSEFIHSRGHDEICVDDDRITPQLPTRGASLQNDVAEYGHSEQDVDINDAGVPPMKPTRGASLQGDIDGNQWGDEGVNAEGLMRGRSFLAQLQEGKKKLRSVSPSSEGEISASSHVSQEMNARGQFFAEFQSKLRGRKKQLKHVDVQEEAEKHTADRVQDMSPEERELAARSALFDDLQGQLQEGKKKLKYLDPSEQRTQQKTLSFSGELKQAVKDRKLRHVEPPVEHRSVSSHEDSEFFKELVSKVQNREEKLRVKPYVSEKYVKSSEGRLDPINESAGEDFPEPPELSKWDADEQEHGEQSTSSVLLQEFEKLASDFAGQGHDDMVIDGQLNDDQPTKDSHSQRVSASKRGSSNSGIVR</sequence>
<feature type="region of interest" description="Disordered" evidence="4">
    <location>
        <begin position="1309"/>
        <end position="1363"/>
    </location>
</feature>
<keyword evidence="1" id="KW-0677">Repeat</keyword>
<dbReference type="Pfam" id="PF00023">
    <property type="entry name" value="Ank"/>
    <property type="match status" value="1"/>
</dbReference>
<name>A0A858PYE8_9RICK</name>
<feature type="compositionally biased region" description="Basic and acidic residues" evidence="4">
    <location>
        <begin position="2043"/>
        <end position="2053"/>
    </location>
</feature>
<feature type="repeat" description="ANK" evidence="3">
    <location>
        <begin position="775"/>
        <end position="807"/>
    </location>
</feature>
<evidence type="ECO:0000313" key="5">
    <source>
        <dbReference type="EMBL" id="QJC27636.1"/>
    </source>
</evidence>
<feature type="compositionally biased region" description="Basic and acidic residues" evidence="4">
    <location>
        <begin position="2145"/>
        <end position="2158"/>
    </location>
</feature>
<evidence type="ECO:0000256" key="3">
    <source>
        <dbReference type="PROSITE-ProRule" id="PRU00023"/>
    </source>
</evidence>
<organism evidence="5 6">
    <name type="scientific">Anaplasma platys</name>
    <dbReference type="NCBI Taxonomy" id="949"/>
    <lineage>
        <taxon>Bacteria</taxon>
        <taxon>Pseudomonadati</taxon>
        <taxon>Pseudomonadota</taxon>
        <taxon>Alphaproteobacteria</taxon>
        <taxon>Rickettsiales</taxon>
        <taxon>Anaplasmataceae</taxon>
        <taxon>Anaplasma</taxon>
    </lineage>
</organism>
<feature type="region of interest" description="Disordered" evidence="4">
    <location>
        <begin position="2043"/>
        <end position="2095"/>
    </location>
</feature>
<evidence type="ECO:0000313" key="6">
    <source>
        <dbReference type="Proteomes" id="UP000500930"/>
    </source>
</evidence>
<dbReference type="InterPro" id="IPR002110">
    <property type="entry name" value="Ankyrin_rpt"/>
</dbReference>
<evidence type="ECO:0000256" key="2">
    <source>
        <dbReference type="ARBA" id="ARBA00023043"/>
    </source>
</evidence>
<dbReference type="Proteomes" id="UP000500930">
    <property type="component" value="Chromosome"/>
</dbReference>
<dbReference type="SMART" id="SM00248">
    <property type="entry name" value="ANK"/>
    <property type="match status" value="15"/>
</dbReference>
<reference evidence="5 6" key="1">
    <citation type="journal article" date="2020" name="Pathogens">
        <title>First Whole Genome Sequence of Anaplasma platys, an Obligate Intracellular Rickettsial Pathogen of Dogs.</title>
        <authorList>
            <person name="Llanes A."/>
            <person name="Rajeev S."/>
        </authorList>
    </citation>
    <scope>NUCLEOTIDE SEQUENCE [LARGE SCALE GENOMIC DNA]</scope>
    <source>
        <strain evidence="5 6">S3</strain>
    </source>
</reference>
<feature type="region of interest" description="Disordered" evidence="4">
    <location>
        <begin position="1050"/>
        <end position="1076"/>
    </location>
</feature>
<feature type="region of interest" description="Disordered" evidence="4">
    <location>
        <begin position="1899"/>
        <end position="1935"/>
    </location>
</feature>
<dbReference type="Pfam" id="PF13606">
    <property type="entry name" value="Ank_3"/>
    <property type="match status" value="1"/>
</dbReference>
<feature type="compositionally biased region" description="Basic and acidic residues" evidence="4">
    <location>
        <begin position="2120"/>
        <end position="2131"/>
    </location>
</feature>
<feature type="region of interest" description="Disordered" evidence="4">
    <location>
        <begin position="1785"/>
        <end position="1849"/>
    </location>
</feature>
<feature type="compositionally biased region" description="Basic and acidic residues" evidence="4">
    <location>
        <begin position="1328"/>
        <end position="1339"/>
    </location>
</feature>
<dbReference type="PRINTS" id="PR01415">
    <property type="entry name" value="ANKYRIN"/>
</dbReference>
<evidence type="ECO:0000256" key="1">
    <source>
        <dbReference type="ARBA" id="ARBA00022737"/>
    </source>
</evidence>
<feature type="region of interest" description="Disordered" evidence="4">
    <location>
        <begin position="1600"/>
        <end position="1643"/>
    </location>
</feature>
<keyword evidence="6" id="KW-1185">Reference proteome</keyword>
<dbReference type="PROSITE" id="PS50297">
    <property type="entry name" value="ANK_REP_REGION"/>
    <property type="match status" value="4"/>
</dbReference>
<dbReference type="PANTHER" id="PTHR24198">
    <property type="entry name" value="ANKYRIN REPEAT AND PROTEIN KINASE DOMAIN-CONTAINING PROTEIN"/>
    <property type="match status" value="1"/>
</dbReference>
<feature type="region of interest" description="Disordered" evidence="4">
    <location>
        <begin position="1540"/>
        <end position="1577"/>
    </location>
</feature>
<feature type="region of interest" description="Disordered" evidence="4">
    <location>
        <begin position="1741"/>
        <end position="1771"/>
    </location>
</feature>
<evidence type="ECO:0000256" key="4">
    <source>
        <dbReference type="SAM" id="MobiDB-lite"/>
    </source>
</evidence>
<feature type="repeat" description="ANK" evidence="3">
    <location>
        <begin position="435"/>
        <end position="457"/>
    </location>
</feature>
<feature type="compositionally biased region" description="Basic and acidic residues" evidence="4">
    <location>
        <begin position="1562"/>
        <end position="1571"/>
    </location>
</feature>
<feature type="compositionally biased region" description="Basic and acidic residues" evidence="4">
    <location>
        <begin position="1999"/>
        <end position="2024"/>
    </location>
</feature>
<feature type="compositionally biased region" description="Basic and acidic residues" evidence="4">
    <location>
        <begin position="2069"/>
        <end position="2095"/>
    </location>
</feature>
<feature type="repeat" description="ANK" evidence="3">
    <location>
        <begin position="888"/>
        <end position="920"/>
    </location>
</feature>
<feature type="compositionally biased region" description="Polar residues" evidence="4">
    <location>
        <begin position="2202"/>
        <end position="2218"/>
    </location>
</feature>
<dbReference type="KEGG" id="aplt:ANPL_02900"/>
<feature type="compositionally biased region" description="Basic residues" evidence="4">
    <location>
        <begin position="1695"/>
        <end position="1706"/>
    </location>
</feature>
<keyword evidence="2 3" id="KW-0040">ANK repeat</keyword>
<gene>
    <name evidence="5" type="ORF">ANPL_02900</name>
</gene>
<feature type="compositionally biased region" description="Polar residues" evidence="4">
    <location>
        <begin position="1629"/>
        <end position="1642"/>
    </location>
</feature>
<feature type="region of interest" description="Disordered" evidence="4">
    <location>
        <begin position="1952"/>
        <end position="1974"/>
    </location>
</feature>
<feature type="repeat" description="ANK" evidence="3">
    <location>
        <begin position="808"/>
        <end position="831"/>
    </location>
</feature>
<protein>
    <submittedName>
        <fullName evidence="5">Ankyrin repeat-containing protein</fullName>
    </submittedName>
</protein>
<dbReference type="Pfam" id="PF12796">
    <property type="entry name" value="Ank_2"/>
    <property type="match status" value="2"/>
</dbReference>
<dbReference type="Gene3D" id="1.25.40.20">
    <property type="entry name" value="Ankyrin repeat-containing domain"/>
    <property type="match status" value="5"/>
</dbReference>
<accession>A0A858PYE8</accession>
<feature type="region of interest" description="Disordered" evidence="4">
    <location>
        <begin position="2115"/>
        <end position="2218"/>
    </location>
</feature>
<feature type="compositionally biased region" description="Low complexity" evidence="4">
    <location>
        <begin position="1958"/>
        <end position="1974"/>
    </location>
</feature>
<feature type="compositionally biased region" description="Acidic residues" evidence="4">
    <location>
        <begin position="1060"/>
        <end position="1072"/>
    </location>
</feature>
<dbReference type="EMBL" id="CP046391">
    <property type="protein sequence ID" value="QJC27636.1"/>
    <property type="molecule type" value="Genomic_DNA"/>
</dbReference>
<feature type="compositionally biased region" description="Polar residues" evidence="4">
    <location>
        <begin position="2054"/>
        <end position="2063"/>
    </location>
</feature>
<proteinExistence type="predicted"/>
<feature type="repeat" description="ANK" evidence="3">
    <location>
        <begin position="259"/>
        <end position="292"/>
    </location>
</feature>
<feature type="region of interest" description="Disordered" evidence="4">
    <location>
        <begin position="1998"/>
        <end position="2024"/>
    </location>
</feature>
<feature type="region of interest" description="Disordered" evidence="4">
    <location>
        <begin position="1655"/>
        <end position="1725"/>
    </location>
</feature>